<protein>
    <submittedName>
        <fullName evidence="1">Uncharacterized protein</fullName>
    </submittedName>
</protein>
<organism evidence="1 2">
    <name type="scientific">Fontibacillus phaseoli</name>
    <dbReference type="NCBI Taxonomy" id="1416533"/>
    <lineage>
        <taxon>Bacteria</taxon>
        <taxon>Bacillati</taxon>
        <taxon>Bacillota</taxon>
        <taxon>Bacilli</taxon>
        <taxon>Bacillales</taxon>
        <taxon>Paenibacillaceae</taxon>
        <taxon>Fontibacillus</taxon>
    </lineage>
</organism>
<dbReference type="AlphaFoldDB" id="A0A369BPC1"/>
<evidence type="ECO:0000313" key="2">
    <source>
        <dbReference type="Proteomes" id="UP000253090"/>
    </source>
</evidence>
<gene>
    <name evidence="1" type="ORF">DFP94_1011061</name>
</gene>
<dbReference type="Proteomes" id="UP000253090">
    <property type="component" value="Unassembled WGS sequence"/>
</dbReference>
<evidence type="ECO:0000313" key="1">
    <source>
        <dbReference type="EMBL" id="RCX23462.1"/>
    </source>
</evidence>
<dbReference type="EMBL" id="QPJW01000001">
    <property type="protein sequence ID" value="RCX23462.1"/>
    <property type="molecule type" value="Genomic_DNA"/>
</dbReference>
<sequence>MKTRLVKIVYAGIHPCMQDMDHYSKVEYKGKDENDEQ</sequence>
<reference evidence="1 2" key="1">
    <citation type="submission" date="2018-07" db="EMBL/GenBank/DDBJ databases">
        <title>Genomic Encyclopedia of Type Strains, Phase III (KMG-III): the genomes of soil and plant-associated and newly described type strains.</title>
        <authorList>
            <person name="Whitman W."/>
        </authorList>
    </citation>
    <scope>NUCLEOTIDE SEQUENCE [LARGE SCALE GENOMIC DNA]</scope>
    <source>
        <strain evidence="1 2">CECT 8333</strain>
    </source>
</reference>
<proteinExistence type="predicted"/>
<accession>A0A369BPC1</accession>
<comment type="caution">
    <text evidence="1">The sequence shown here is derived from an EMBL/GenBank/DDBJ whole genome shotgun (WGS) entry which is preliminary data.</text>
</comment>
<keyword evidence="2" id="KW-1185">Reference proteome</keyword>
<name>A0A369BPC1_9BACL</name>